<dbReference type="Proteomes" id="UP000214646">
    <property type="component" value="Unassembled WGS sequence"/>
</dbReference>
<protein>
    <recommendedName>
        <fullName evidence="4">Sulfotransferase domain-containing protein</fullName>
    </recommendedName>
</protein>
<evidence type="ECO:0008006" key="4">
    <source>
        <dbReference type="Google" id="ProtNLM"/>
    </source>
</evidence>
<dbReference type="SUPFAM" id="SSF52540">
    <property type="entry name" value="P-loop containing nucleoside triphosphate hydrolases"/>
    <property type="match status" value="1"/>
</dbReference>
<evidence type="ECO:0000313" key="3">
    <source>
        <dbReference type="Proteomes" id="UP000214646"/>
    </source>
</evidence>
<dbReference type="EMBL" id="NIDE01000004">
    <property type="protein sequence ID" value="OWK43647.1"/>
    <property type="molecule type" value="Genomic_DNA"/>
</dbReference>
<keyword evidence="1" id="KW-0175">Coiled coil</keyword>
<sequence>MSTPRSGNTWLRHLISAAYGLSETCTHELNESDWQELPDRHAVQIHHGPEPSFLAHLRAHHARPLTIARHPLDVLVSILQFAINEPETSRWLAGRGGDESILYGAMPRSRAFVEYATGPRAKALLAVTRDWWIRPDVIRVRYEEVVAGPVTGLAPLVAAVGPPAEPFGAASNFTLDRLRSTSVNNHFWQGRPGLWRELIPAAEAREIAAAHAETFATLGYTCAPDPDLDPAAADRNWVRLGGASLAAGLRRASVGHAAQVATYQTAIMNYKTEVADLREAVAVREAELARLRLQVAEAARFLQFDNVARRAARVARLLRRVRDFFPKNRTEKAFDRLIEVS</sequence>
<dbReference type="AlphaFoldDB" id="A0A225E5F0"/>
<name>A0A225E5F0_9BACT</name>
<comment type="caution">
    <text evidence="2">The sequence shown here is derived from an EMBL/GenBank/DDBJ whole genome shotgun (WGS) entry which is preliminary data.</text>
</comment>
<dbReference type="Gene3D" id="3.40.50.300">
    <property type="entry name" value="P-loop containing nucleotide triphosphate hydrolases"/>
    <property type="match status" value="1"/>
</dbReference>
<dbReference type="InterPro" id="IPR027417">
    <property type="entry name" value="P-loop_NTPase"/>
</dbReference>
<accession>A0A225E5F0</accession>
<proteinExistence type="predicted"/>
<gene>
    <name evidence="2" type="ORF">FRUB_03246</name>
</gene>
<feature type="coiled-coil region" evidence="1">
    <location>
        <begin position="260"/>
        <end position="294"/>
    </location>
</feature>
<keyword evidence="3" id="KW-1185">Reference proteome</keyword>
<evidence type="ECO:0000256" key="1">
    <source>
        <dbReference type="SAM" id="Coils"/>
    </source>
</evidence>
<evidence type="ECO:0000313" key="2">
    <source>
        <dbReference type="EMBL" id="OWK43647.1"/>
    </source>
</evidence>
<organism evidence="2 3">
    <name type="scientific">Fimbriiglobus ruber</name>
    <dbReference type="NCBI Taxonomy" id="1908690"/>
    <lineage>
        <taxon>Bacteria</taxon>
        <taxon>Pseudomonadati</taxon>
        <taxon>Planctomycetota</taxon>
        <taxon>Planctomycetia</taxon>
        <taxon>Gemmatales</taxon>
        <taxon>Gemmataceae</taxon>
        <taxon>Fimbriiglobus</taxon>
    </lineage>
</organism>
<reference evidence="3" key="1">
    <citation type="submission" date="2017-06" db="EMBL/GenBank/DDBJ databases">
        <title>Genome analysis of Fimbriiglobus ruber SP5, the first member of the order Planctomycetales with confirmed chitinolytic capability.</title>
        <authorList>
            <person name="Ravin N.V."/>
            <person name="Rakitin A.L."/>
            <person name="Ivanova A.A."/>
            <person name="Beletsky A.V."/>
            <person name="Kulichevskaya I.S."/>
            <person name="Mardanov A.V."/>
            <person name="Dedysh S.N."/>
        </authorList>
    </citation>
    <scope>NUCLEOTIDE SEQUENCE [LARGE SCALE GENOMIC DNA]</scope>
    <source>
        <strain evidence="3">SP5</strain>
    </source>
</reference>